<dbReference type="CDD" id="cd01948">
    <property type="entry name" value="EAL"/>
    <property type="match status" value="1"/>
</dbReference>
<dbReference type="GO" id="GO:0071111">
    <property type="term" value="F:cyclic-guanylate-specific phosphodiesterase activity"/>
    <property type="evidence" value="ECO:0007669"/>
    <property type="project" value="UniProtKB-EC"/>
</dbReference>
<feature type="domain" description="EAL" evidence="2">
    <location>
        <begin position="579"/>
        <end position="832"/>
    </location>
</feature>
<dbReference type="PANTHER" id="PTHR33121:SF70">
    <property type="entry name" value="SIGNALING PROTEIN YKOW"/>
    <property type="match status" value="1"/>
</dbReference>
<dbReference type="SMART" id="SM00052">
    <property type="entry name" value="EAL"/>
    <property type="match status" value="1"/>
</dbReference>
<dbReference type="PROSITE" id="PS50883">
    <property type="entry name" value="EAL"/>
    <property type="match status" value="1"/>
</dbReference>
<dbReference type="SUPFAM" id="SSF55781">
    <property type="entry name" value="GAF domain-like"/>
    <property type="match status" value="1"/>
</dbReference>
<dbReference type="SMART" id="SM00267">
    <property type="entry name" value="GGDEF"/>
    <property type="match status" value="1"/>
</dbReference>
<keyword evidence="4" id="KW-0378">Hydrolase</keyword>
<feature type="transmembrane region" description="Helical" evidence="1">
    <location>
        <begin position="78"/>
        <end position="102"/>
    </location>
</feature>
<dbReference type="InterPro" id="IPR000160">
    <property type="entry name" value="GGDEF_dom"/>
</dbReference>
<dbReference type="Pfam" id="PF00563">
    <property type="entry name" value="EAL"/>
    <property type="match status" value="1"/>
</dbReference>
<dbReference type="InterPro" id="IPR029016">
    <property type="entry name" value="GAF-like_dom_sf"/>
</dbReference>
<keyword evidence="5" id="KW-1185">Reference proteome</keyword>
<dbReference type="Pfam" id="PF13492">
    <property type="entry name" value="GAF_3"/>
    <property type="match status" value="1"/>
</dbReference>
<dbReference type="InterPro" id="IPR035919">
    <property type="entry name" value="EAL_sf"/>
</dbReference>
<reference evidence="4 5" key="1">
    <citation type="journal article" date="2017" name="Int. J. Syst. Evol. Microbiol.">
        <title>Pseudokineococcus basanitobsidens sp. nov., isolated from volcanic rock.</title>
        <authorList>
            <person name="Lee D.W."/>
            <person name="Park M.Y."/>
            <person name="Kim J.J."/>
            <person name="Kim B.S."/>
        </authorList>
    </citation>
    <scope>NUCLEOTIDE SEQUENCE [LARGE SCALE GENOMIC DNA]</scope>
    <source>
        <strain evidence="4 5">DSM 103726</strain>
    </source>
</reference>
<dbReference type="Gene3D" id="3.20.20.450">
    <property type="entry name" value="EAL domain"/>
    <property type="match status" value="1"/>
</dbReference>
<evidence type="ECO:0000313" key="5">
    <source>
        <dbReference type="Proteomes" id="UP001387100"/>
    </source>
</evidence>
<feature type="transmembrane region" description="Helical" evidence="1">
    <location>
        <begin position="45"/>
        <end position="66"/>
    </location>
</feature>
<dbReference type="PROSITE" id="PS50887">
    <property type="entry name" value="GGDEF"/>
    <property type="match status" value="1"/>
</dbReference>
<dbReference type="EMBL" id="JBBIAA010000028">
    <property type="protein sequence ID" value="MEJ5946627.1"/>
    <property type="molecule type" value="Genomic_DNA"/>
</dbReference>
<dbReference type="Proteomes" id="UP001387100">
    <property type="component" value="Unassembled WGS sequence"/>
</dbReference>
<dbReference type="PANTHER" id="PTHR33121">
    <property type="entry name" value="CYCLIC DI-GMP PHOSPHODIESTERASE PDEF"/>
    <property type="match status" value="1"/>
</dbReference>
<keyword evidence="1" id="KW-0812">Transmembrane</keyword>
<dbReference type="InterPro" id="IPR029787">
    <property type="entry name" value="Nucleotide_cyclase"/>
</dbReference>
<feature type="domain" description="GGDEF" evidence="3">
    <location>
        <begin position="424"/>
        <end position="570"/>
    </location>
</feature>
<dbReference type="GO" id="GO:0052621">
    <property type="term" value="F:diguanylate cyclase activity"/>
    <property type="evidence" value="ECO:0007669"/>
    <property type="project" value="UniProtKB-EC"/>
</dbReference>
<evidence type="ECO:0000259" key="2">
    <source>
        <dbReference type="PROSITE" id="PS50883"/>
    </source>
</evidence>
<dbReference type="CDD" id="cd01949">
    <property type="entry name" value="GGDEF"/>
    <property type="match status" value="1"/>
</dbReference>
<dbReference type="SUPFAM" id="SSF141868">
    <property type="entry name" value="EAL domain-like"/>
    <property type="match status" value="1"/>
</dbReference>
<gene>
    <name evidence="4" type="ORF">WDZ17_15115</name>
</gene>
<feature type="transmembrane region" description="Helical" evidence="1">
    <location>
        <begin position="144"/>
        <end position="172"/>
    </location>
</feature>
<evidence type="ECO:0000259" key="3">
    <source>
        <dbReference type="PROSITE" id="PS50887"/>
    </source>
</evidence>
<dbReference type="InterPro" id="IPR003018">
    <property type="entry name" value="GAF"/>
</dbReference>
<name>A0ABU8RNF5_9ACTN</name>
<keyword evidence="1" id="KW-0472">Membrane</keyword>
<feature type="transmembrane region" description="Helical" evidence="1">
    <location>
        <begin position="184"/>
        <end position="206"/>
    </location>
</feature>
<organism evidence="4 5">
    <name type="scientific">Pseudokineococcus basanitobsidens</name>
    <dbReference type="NCBI Taxonomy" id="1926649"/>
    <lineage>
        <taxon>Bacteria</taxon>
        <taxon>Bacillati</taxon>
        <taxon>Actinomycetota</taxon>
        <taxon>Actinomycetes</taxon>
        <taxon>Kineosporiales</taxon>
        <taxon>Kineosporiaceae</taxon>
        <taxon>Pseudokineococcus</taxon>
    </lineage>
</organism>
<dbReference type="Pfam" id="PF00990">
    <property type="entry name" value="GGDEF"/>
    <property type="match status" value="1"/>
</dbReference>
<dbReference type="InterPro" id="IPR050706">
    <property type="entry name" value="Cyclic-di-GMP_PDE-like"/>
</dbReference>
<dbReference type="SUPFAM" id="SSF55073">
    <property type="entry name" value="Nucleotide cyclase"/>
    <property type="match status" value="1"/>
</dbReference>
<feature type="transmembrane region" description="Helical" evidence="1">
    <location>
        <begin position="114"/>
        <end position="137"/>
    </location>
</feature>
<evidence type="ECO:0000313" key="4">
    <source>
        <dbReference type="EMBL" id="MEJ5946627.1"/>
    </source>
</evidence>
<dbReference type="Gene3D" id="3.30.70.270">
    <property type="match status" value="1"/>
</dbReference>
<keyword evidence="1" id="KW-1133">Transmembrane helix</keyword>
<dbReference type="EC" id="2.7.7.65" evidence="4"/>
<keyword evidence="4" id="KW-0548">Nucleotidyltransferase</keyword>
<keyword evidence="4" id="KW-0808">Transferase</keyword>
<dbReference type="NCBIfam" id="TIGR00254">
    <property type="entry name" value="GGDEF"/>
    <property type="match status" value="1"/>
</dbReference>
<feature type="transmembrane region" description="Helical" evidence="1">
    <location>
        <begin position="213"/>
        <end position="231"/>
    </location>
</feature>
<evidence type="ECO:0000256" key="1">
    <source>
        <dbReference type="SAM" id="Phobius"/>
    </source>
</evidence>
<sequence length="850" mass="88332">MEQRGLRPSARRRRAVALLALALLGLAAVLLLASPDVVLVDGARLPWWALVPVFVVAELVVVRVRTRRETVRPTFTELPLVIGLLLLPPVALVAASVLGTAVTALLRRTPPRKAFFNLSLVALESALAGWVVSVHLVGRGASPLAVVLVVLGLVVALALVSALVVMTALRLVTGDLDLGLLRSAASTGSVCAVGTASVALLVLALLAGRPEGLVPLVVVVAVLVLAHRAHVDLQRHHGRLEDVHRLVARVAAPADGPLLAEVVLREVREVMSAGSATMAWELADGTSSGLVALVGDEVVRQDVPPRGRWWDEVLRGGAEHARCAAGGGHGPGLAVPLGSDRSQRGVLVVEDRARSCGAFSPEDVRQLRLAADHAALALQRAHLVELLQVDLEEKERAARTDALTGLANRDGLLSRLDGALGACGAVSVLVVDLDGFSDVNEALGRDVGDRALRAVGHRLGVAAGPGAVVARLGDDEFGVLLRPEVTTREGRPEGAPGREVLARESLVRARGIVAALAGAAAGVGAPVELGVTGGLATGGAEDDGAALLQRAETALAAARDERVPLRVWSACDEASAARRLALVVDLRAALLANELDVHYQPVVRPACGAVLGVEALVRWTSAEHGPVAPDEFVPLAERSGLVQPLTTAVLRRALADAARWRRTHPTMTVAVNLSTRSLQDPACAADVRTALAAAGVPASALVLEITETAALADDEQTAASLGALRRLGVRLSVDDFGTGHSSLAYLQVLPVGEVKIDRSFVASMLADRGSAAIVRAAARLGRDLDLHVVAEGVEDAATLVALAELGVDAAQGYHVARPMPARALEEWLGARPAPVPVPVQRPATLRRAPG</sequence>
<protein>
    <submittedName>
        <fullName evidence="4">Bifunctional diguanylate cyclase/phosphodiesterase</fullName>
        <ecNumber evidence="4">2.7.7.65</ecNumber>
        <ecNumber evidence="4">3.1.4.52</ecNumber>
    </submittedName>
</protein>
<dbReference type="Gene3D" id="3.30.450.40">
    <property type="match status" value="1"/>
</dbReference>
<proteinExistence type="predicted"/>
<accession>A0ABU8RNF5</accession>
<comment type="caution">
    <text evidence="4">The sequence shown here is derived from an EMBL/GenBank/DDBJ whole genome shotgun (WGS) entry which is preliminary data.</text>
</comment>
<dbReference type="InterPro" id="IPR043128">
    <property type="entry name" value="Rev_trsase/Diguanyl_cyclase"/>
</dbReference>
<dbReference type="InterPro" id="IPR001633">
    <property type="entry name" value="EAL_dom"/>
</dbReference>
<dbReference type="EC" id="3.1.4.52" evidence="4"/>
<dbReference type="RefSeq" id="WP_339576009.1">
    <property type="nucleotide sequence ID" value="NZ_JBBIAA010000028.1"/>
</dbReference>